<dbReference type="Proteomes" id="UP001179952">
    <property type="component" value="Unassembled WGS sequence"/>
</dbReference>
<protein>
    <recommendedName>
        <fullName evidence="3">Endonuclease/exonuclease/phosphatase domain-containing protein</fullName>
    </recommendedName>
</protein>
<comment type="caution">
    <text evidence="1">The sequence shown here is derived from an EMBL/GenBank/DDBJ whole genome shotgun (WGS) entry which is preliminary data.</text>
</comment>
<name>A0AAV9BSD5_ACOGR</name>
<dbReference type="Gene3D" id="3.60.10.10">
    <property type="entry name" value="Endonuclease/exonuclease/phosphatase"/>
    <property type="match status" value="1"/>
</dbReference>
<gene>
    <name evidence="1" type="ORF">QJS04_geneDACA020144</name>
</gene>
<dbReference type="InterPro" id="IPR036691">
    <property type="entry name" value="Endo/exonu/phosph_ase_sf"/>
</dbReference>
<sequence length="216" mass="24258">MPPFEPPYLEARYLSLQIWRQLIARASKKRVLEASEEEHLAGRVESLSPSSGQANATSSRALELFNRSWPEAGMNRFLQTMEMEFEGAGIPGSGYSGGTEQAAYLIIQEPQGNPWILDGVYAIPNGKQRGYVWSETTEVLKEGLPTLLVGDFNTLLGPEDKRGGAPFRMTSDVLAFRQWVNENHLQTIEQKGQAFTWCNNRQGSARTWETLDRTFS</sequence>
<dbReference type="PANTHER" id="PTHR33710">
    <property type="entry name" value="BNAC02G09200D PROTEIN"/>
    <property type="match status" value="1"/>
</dbReference>
<organism evidence="1 2">
    <name type="scientific">Acorus gramineus</name>
    <name type="common">Dwarf sweet flag</name>
    <dbReference type="NCBI Taxonomy" id="55184"/>
    <lineage>
        <taxon>Eukaryota</taxon>
        <taxon>Viridiplantae</taxon>
        <taxon>Streptophyta</taxon>
        <taxon>Embryophyta</taxon>
        <taxon>Tracheophyta</taxon>
        <taxon>Spermatophyta</taxon>
        <taxon>Magnoliopsida</taxon>
        <taxon>Liliopsida</taxon>
        <taxon>Acoraceae</taxon>
        <taxon>Acorus</taxon>
    </lineage>
</organism>
<keyword evidence="2" id="KW-1185">Reference proteome</keyword>
<accession>A0AAV9BSD5</accession>
<dbReference type="EMBL" id="JAUJYN010000002">
    <property type="protein sequence ID" value="KAK1278779.1"/>
    <property type="molecule type" value="Genomic_DNA"/>
</dbReference>
<reference evidence="1" key="1">
    <citation type="journal article" date="2023" name="Nat. Commun.">
        <title>Diploid and tetraploid genomes of Acorus and the evolution of monocots.</title>
        <authorList>
            <person name="Ma L."/>
            <person name="Liu K.W."/>
            <person name="Li Z."/>
            <person name="Hsiao Y.Y."/>
            <person name="Qi Y."/>
            <person name="Fu T."/>
            <person name="Tang G.D."/>
            <person name="Zhang D."/>
            <person name="Sun W.H."/>
            <person name="Liu D.K."/>
            <person name="Li Y."/>
            <person name="Chen G.Z."/>
            <person name="Liu X.D."/>
            <person name="Liao X.Y."/>
            <person name="Jiang Y.T."/>
            <person name="Yu X."/>
            <person name="Hao Y."/>
            <person name="Huang J."/>
            <person name="Zhao X.W."/>
            <person name="Ke S."/>
            <person name="Chen Y.Y."/>
            <person name="Wu W.L."/>
            <person name="Hsu J.L."/>
            <person name="Lin Y.F."/>
            <person name="Huang M.D."/>
            <person name="Li C.Y."/>
            <person name="Huang L."/>
            <person name="Wang Z.W."/>
            <person name="Zhao X."/>
            <person name="Zhong W.Y."/>
            <person name="Peng D.H."/>
            <person name="Ahmad S."/>
            <person name="Lan S."/>
            <person name="Zhang J.S."/>
            <person name="Tsai W.C."/>
            <person name="Van de Peer Y."/>
            <person name="Liu Z.J."/>
        </authorList>
    </citation>
    <scope>NUCLEOTIDE SEQUENCE</scope>
    <source>
        <strain evidence="1">SCP</strain>
    </source>
</reference>
<evidence type="ECO:0000313" key="2">
    <source>
        <dbReference type="Proteomes" id="UP001179952"/>
    </source>
</evidence>
<proteinExistence type="predicted"/>
<dbReference type="AlphaFoldDB" id="A0AAV9BSD5"/>
<reference evidence="1" key="2">
    <citation type="submission" date="2023-06" db="EMBL/GenBank/DDBJ databases">
        <authorList>
            <person name="Ma L."/>
            <person name="Liu K.-W."/>
            <person name="Li Z."/>
            <person name="Hsiao Y.-Y."/>
            <person name="Qi Y."/>
            <person name="Fu T."/>
            <person name="Tang G."/>
            <person name="Zhang D."/>
            <person name="Sun W.-H."/>
            <person name="Liu D.-K."/>
            <person name="Li Y."/>
            <person name="Chen G.-Z."/>
            <person name="Liu X.-D."/>
            <person name="Liao X.-Y."/>
            <person name="Jiang Y.-T."/>
            <person name="Yu X."/>
            <person name="Hao Y."/>
            <person name="Huang J."/>
            <person name="Zhao X.-W."/>
            <person name="Ke S."/>
            <person name="Chen Y.-Y."/>
            <person name="Wu W.-L."/>
            <person name="Hsu J.-L."/>
            <person name="Lin Y.-F."/>
            <person name="Huang M.-D."/>
            <person name="Li C.-Y."/>
            <person name="Huang L."/>
            <person name="Wang Z.-W."/>
            <person name="Zhao X."/>
            <person name="Zhong W.-Y."/>
            <person name="Peng D.-H."/>
            <person name="Ahmad S."/>
            <person name="Lan S."/>
            <person name="Zhang J.-S."/>
            <person name="Tsai W.-C."/>
            <person name="Van De Peer Y."/>
            <person name="Liu Z.-J."/>
        </authorList>
    </citation>
    <scope>NUCLEOTIDE SEQUENCE</scope>
    <source>
        <strain evidence="1">SCP</strain>
        <tissue evidence="1">Leaves</tissue>
    </source>
</reference>
<dbReference type="PANTHER" id="PTHR33710:SF64">
    <property type="entry name" value="ENDONUCLEASE_EXONUCLEASE_PHOSPHATASE DOMAIN-CONTAINING PROTEIN"/>
    <property type="match status" value="1"/>
</dbReference>
<dbReference type="SUPFAM" id="SSF56219">
    <property type="entry name" value="DNase I-like"/>
    <property type="match status" value="1"/>
</dbReference>
<evidence type="ECO:0008006" key="3">
    <source>
        <dbReference type="Google" id="ProtNLM"/>
    </source>
</evidence>
<evidence type="ECO:0000313" key="1">
    <source>
        <dbReference type="EMBL" id="KAK1278779.1"/>
    </source>
</evidence>